<feature type="transmembrane region" description="Helical" evidence="13">
    <location>
        <begin position="7"/>
        <end position="33"/>
    </location>
</feature>
<feature type="transmembrane region" description="Helical" evidence="13">
    <location>
        <begin position="223"/>
        <end position="248"/>
    </location>
</feature>
<dbReference type="InterPro" id="IPR000522">
    <property type="entry name" value="ABC_transptr_permease_BtuC"/>
</dbReference>
<reference evidence="14 15" key="1">
    <citation type="submission" date="2019-07" db="EMBL/GenBank/DDBJ databases">
        <title>Whole genome shotgun sequence of Lactobacillus rapi NBRC 109618.</title>
        <authorList>
            <person name="Hosoyama A."/>
            <person name="Uohara A."/>
            <person name="Ohji S."/>
            <person name="Ichikawa N."/>
        </authorList>
    </citation>
    <scope>NUCLEOTIDE SEQUENCE [LARGE SCALE GENOMIC DNA]</scope>
    <source>
        <strain evidence="14 15">NBRC 109618</strain>
    </source>
</reference>
<keyword evidence="7 13" id="KW-1133">Transmembrane helix</keyword>
<keyword evidence="9 13" id="KW-0472">Membrane</keyword>
<dbReference type="Proteomes" id="UP000321569">
    <property type="component" value="Unassembled WGS sequence"/>
</dbReference>
<dbReference type="SUPFAM" id="SSF81345">
    <property type="entry name" value="ABC transporter involved in vitamin B12 uptake, BtuC"/>
    <property type="match status" value="1"/>
</dbReference>
<evidence type="ECO:0000256" key="3">
    <source>
        <dbReference type="ARBA" id="ARBA00018524"/>
    </source>
</evidence>
<dbReference type="STRING" id="1423795.FD12_GL001482"/>
<dbReference type="PANTHER" id="PTHR30472">
    <property type="entry name" value="FERRIC ENTEROBACTIN TRANSPORT SYSTEM PERMEASE PROTEIN"/>
    <property type="match status" value="1"/>
</dbReference>
<feature type="transmembrane region" description="Helical" evidence="13">
    <location>
        <begin position="179"/>
        <end position="202"/>
    </location>
</feature>
<keyword evidence="4" id="KW-0813">Transport</keyword>
<feature type="transmembrane region" description="Helical" evidence="13">
    <location>
        <begin position="89"/>
        <end position="109"/>
    </location>
</feature>
<dbReference type="GO" id="GO:0005886">
    <property type="term" value="C:plasma membrane"/>
    <property type="evidence" value="ECO:0007669"/>
    <property type="project" value="UniProtKB-SubCell"/>
</dbReference>
<dbReference type="InterPro" id="IPR037294">
    <property type="entry name" value="ABC_BtuC-like"/>
</dbReference>
<dbReference type="CDD" id="cd06550">
    <property type="entry name" value="TM_ABC_iron-siderophores_like"/>
    <property type="match status" value="1"/>
</dbReference>
<feature type="transmembrane region" description="Helical" evidence="13">
    <location>
        <begin position="260"/>
        <end position="278"/>
    </location>
</feature>
<dbReference type="AlphaFoldDB" id="A0A512PKS3"/>
<organism evidence="14 15">
    <name type="scientific">Lentilactobacillus rapi</name>
    <dbReference type="NCBI Taxonomy" id="481723"/>
    <lineage>
        <taxon>Bacteria</taxon>
        <taxon>Bacillati</taxon>
        <taxon>Bacillota</taxon>
        <taxon>Bacilli</taxon>
        <taxon>Lactobacillales</taxon>
        <taxon>Lactobacillaceae</taxon>
        <taxon>Lentilactobacillus</taxon>
    </lineage>
</organism>
<feature type="transmembrane region" description="Helical" evidence="13">
    <location>
        <begin position="115"/>
        <end position="134"/>
    </location>
</feature>
<comment type="function">
    <text evidence="10">Part of the binding-protein-dependent transport system for heme-iron. Responsible for the translocation of the substrate across the membrane.</text>
</comment>
<dbReference type="Pfam" id="PF01032">
    <property type="entry name" value="FecCD"/>
    <property type="match status" value="1"/>
</dbReference>
<dbReference type="GO" id="GO:0022857">
    <property type="term" value="F:transmembrane transporter activity"/>
    <property type="evidence" value="ECO:0007669"/>
    <property type="project" value="InterPro"/>
</dbReference>
<evidence type="ECO:0000256" key="10">
    <source>
        <dbReference type="ARBA" id="ARBA00025320"/>
    </source>
</evidence>
<feature type="transmembrane region" description="Helical" evidence="13">
    <location>
        <begin position="59"/>
        <end position="80"/>
    </location>
</feature>
<sequence length="322" mass="34342">MSKSEKFWYLVIICLLLISIVVALMLGVTFIPFGQVIQSFANKNATQYTVLFDIRAPRIFASLLCGAMLAVAGALSQAAFRNHLADPSILGVTSAGELVVTVGSLLLPTFIGGKFLYSLIGGGIALLILTNRTILTSPYRLIIVGVALMLTFSGFQQLFSNGVGQASGSFNGITWTNSVGLLILGVSGMFVAVVISPWANYLKLAGEQLQTKGVSAQFMRLSLLLITVYLSAGVTSVVGTIPFVGIVVPNLARFLVGNDYTTLIPMSMLLGAWLLLVIDTVGRLIVLPSELSAAVLMTVVGGPFLIWMLQRKMLNGIQSSQF</sequence>
<evidence type="ECO:0000256" key="11">
    <source>
        <dbReference type="ARBA" id="ARBA00031149"/>
    </source>
</evidence>
<comment type="subcellular location">
    <subcellularLocation>
        <location evidence="1">Cell membrane</location>
        <topology evidence="1">Multi-pass membrane protein</topology>
    </subcellularLocation>
</comment>
<feature type="transmembrane region" description="Helical" evidence="13">
    <location>
        <begin position="290"/>
        <end position="309"/>
    </location>
</feature>
<evidence type="ECO:0000256" key="1">
    <source>
        <dbReference type="ARBA" id="ARBA00004651"/>
    </source>
</evidence>
<evidence type="ECO:0000256" key="4">
    <source>
        <dbReference type="ARBA" id="ARBA00022448"/>
    </source>
</evidence>
<comment type="caution">
    <text evidence="14">The sequence shown here is derived from an EMBL/GenBank/DDBJ whole genome shotgun (WGS) entry which is preliminary data.</text>
</comment>
<evidence type="ECO:0000256" key="7">
    <source>
        <dbReference type="ARBA" id="ARBA00022989"/>
    </source>
</evidence>
<evidence type="ECO:0000256" key="13">
    <source>
        <dbReference type="SAM" id="Phobius"/>
    </source>
</evidence>
<name>A0A512PKS3_9LACO</name>
<keyword evidence="5" id="KW-1003">Cell membrane</keyword>
<dbReference type="Gene3D" id="1.10.3470.10">
    <property type="entry name" value="ABC transporter involved in vitamin B12 uptake, BtuC"/>
    <property type="match status" value="1"/>
</dbReference>
<evidence type="ECO:0000256" key="2">
    <source>
        <dbReference type="ARBA" id="ARBA00007935"/>
    </source>
</evidence>
<keyword evidence="8" id="KW-0408">Iron</keyword>
<dbReference type="RefSeq" id="WP_054747285.1">
    <property type="nucleotide sequence ID" value="NZ_BKAM01000004.1"/>
</dbReference>
<feature type="transmembrane region" description="Helical" evidence="13">
    <location>
        <begin position="141"/>
        <end position="159"/>
    </location>
</feature>
<evidence type="ECO:0000256" key="12">
    <source>
        <dbReference type="ARBA" id="ARBA00031465"/>
    </source>
</evidence>
<dbReference type="PANTHER" id="PTHR30472:SF21">
    <property type="entry name" value="HEME-IRON TRANSPORT SYSTEM PERMEASE PROTEIN ISDF-RELATED"/>
    <property type="match status" value="1"/>
</dbReference>
<protein>
    <recommendedName>
        <fullName evidence="3">Probable heme-iron transport system permease protein IsdF</fullName>
    </recommendedName>
    <alternativeName>
        <fullName evidence="12">Iron-regulated surface determinant protein F</fullName>
    </alternativeName>
    <alternativeName>
        <fullName evidence="11">Staphylococcal iron-regulated protein G</fullName>
    </alternativeName>
</protein>
<evidence type="ECO:0000256" key="9">
    <source>
        <dbReference type="ARBA" id="ARBA00023136"/>
    </source>
</evidence>
<evidence type="ECO:0000313" key="15">
    <source>
        <dbReference type="Proteomes" id="UP000321569"/>
    </source>
</evidence>
<evidence type="ECO:0000256" key="6">
    <source>
        <dbReference type="ARBA" id="ARBA00022692"/>
    </source>
</evidence>
<accession>A0A512PKS3</accession>
<keyword evidence="6 13" id="KW-0812">Transmembrane</keyword>
<dbReference type="EMBL" id="BKAM01000004">
    <property type="protein sequence ID" value="GEP71797.1"/>
    <property type="molecule type" value="Genomic_DNA"/>
</dbReference>
<dbReference type="GO" id="GO:0033214">
    <property type="term" value="P:siderophore-iron import into cell"/>
    <property type="evidence" value="ECO:0007669"/>
    <property type="project" value="TreeGrafter"/>
</dbReference>
<proteinExistence type="inferred from homology"/>
<evidence type="ECO:0000256" key="8">
    <source>
        <dbReference type="ARBA" id="ARBA00023004"/>
    </source>
</evidence>
<comment type="similarity">
    <text evidence="2">Belongs to the binding-protein-dependent transport system permease family. FecCD subfamily.</text>
</comment>
<evidence type="ECO:0000313" key="14">
    <source>
        <dbReference type="EMBL" id="GEP71797.1"/>
    </source>
</evidence>
<dbReference type="OrthoDB" id="9811721at2"/>
<gene>
    <name evidence="14" type="ORF">LRA02_06650</name>
</gene>
<evidence type="ECO:0000256" key="5">
    <source>
        <dbReference type="ARBA" id="ARBA00022475"/>
    </source>
</evidence>